<evidence type="ECO:0000256" key="2">
    <source>
        <dbReference type="ARBA" id="ARBA00022475"/>
    </source>
</evidence>
<dbReference type="SUPFAM" id="SSF110997">
    <property type="entry name" value="Sporulation related repeat"/>
    <property type="match status" value="1"/>
</dbReference>
<reference evidence="9" key="1">
    <citation type="journal article" date="2013" name="Genome Announc.">
        <title>First genome sequence of a syntrophic acetate-oxidizing bacterium, Tepidanaerobacter acetatoxydans strain Re1.</title>
        <authorList>
            <person name="Manzoor S."/>
            <person name="Bongcam-Rudloff E."/>
            <person name="Schnurer A."/>
            <person name="Muller B."/>
        </authorList>
    </citation>
    <scope>NUCLEOTIDE SEQUENCE [LARGE SCALE GENOMIC DNA]</scope>
    <source>
        <strain evidence="9">Re1</strain>
    </source>
</reference>
<keyword evidence="6" id="KW-0732">Signal</keyword>
<keyword evidence="2" id="KW-1003">Cell membrane</keyword>
<keyword evidence="4" id="KW-1133">Transmembrane helix</keyword>
<dbReference type="PANTHER" id="PTHR39083">
    <property type="entry name" value="CYCLIC DI-GMP-BINDING PROTEIN"/>
    <property type="match status" value="1"/>
</dbReference>
<evidence type="ECO:0000313" key="8">
    <source>
        <dbReference type="EMBL" id="CCP27583.1"/>
    </source>
</evidence>
<dbReference type="GO" id="GO:0005886">
    <property type="term" value="C:plasma membrane"/>
    <property type="evidence" value="ECO:0007669"/>
    <property type="project" value="UniProtKB-SubCell"/>
</dbReference>
<dbReference type="PROSITE" id="PS51724">
    <property type="entry name" value="SPOR"/>
    <property type="match status" value="1"/>
</dbReference>
<dbReference type="HOGENOM" id="CLU_557702_0_0_9"/>
<dbReference type="OrthoDB" id="2655838at2"/>
<sequence length="489" mass="55179">MKKITCIIIIFVVLLNSSAISAYAESKQDIYYVVQAGFYKDKAVLEENYNNLKTKGFPAYKFTVAGGTRLYVGNYKDMQTAKEVANKLQALGFETLIHTQESTTKPMVTSTGLPADIINTAANIAAEAPKITANTQNMVKNIPMSEDATIKGIFGGHSIFFFVDENWQVKDDCFLELVFSQSEIKKYKNSTLTVLVNNMPIKSITLSDKADYKAIEKIPLPKEQIIKGYNSIKFSTYHRITEESCTDDLNPANWITLHSESYIHIEYEEIPDKIGINDYPYPYLKVSALEPVNCIIAVPDRANNSQITAAMVIAADFGRRVPYNNVDVKVVHYSDIKNIDENTNFIVIGSSADTGDQIFEPIRKELPDLKNRALIKEKASPNDTSKRILYLISDNDEMLLTAARSLTLDNLILQMKTDTQFILKNDVENYEAEKQTDILTLKDLGYEDTILKGIFYQQATYTINLPRNHRLKKEFLYKNSSAICRGAGF</sequence>
<dbReference type="GO" id="GO:0006011">
    <property type="term" value="P:UDP-alpha-D-glucose metabolic process"/>
    <property type="evidence" value="ECO:0007669"/>
    <property type="project" value="InterPro"/>
</dbReference>
<dbReference type="InterPro" id="IPR036680">
    <property type="entry name" value="SPOR-like_sf"/>
</dbReference>
<dbReference type="Gene3D" id="3.30.70.1070">
    <property type="entry name" value="Sporulation related repeat"/>
    <property type="match status" value="1"/>
</dbReference>
<dbReference type="STRING" id="1209989.TepRe1_2515"/>
<dbReference type="Pfam" id="PF03170">
    <property type="entry name" value="BcsB"/>
    <property type="match status" value="1"/>
</dbReference>
<dbReference type="GO" id="GO:0042834">
    <property type="term" value="F:peptidoglycan binding"/>
    <property type="evidence" value="ECO:0007669"/>
    <property type="project" value="InterPro"/>
</dbReference>
<feature type="signal peptide" evidence="6">
    <location>
        <begin position="1"/>
        <end position="24"/>
    </location>
</feature>
<evidence type="ECO:0000256" key="4">
    <source>
        <dbReference type="ARBA" id="ARBA00022989"/>
    </source>
</evidence>
<organism evidence="8 9">
    <name type="scientific">Tepidanaerobacter acetatoxydans (strain DSM 21804 / JCM 16047 / Re1)</name>
    <dbReference type="NCBI Taxonomy" id="1209989"/>
    <lineage>
        <taxon>Bacteria</taxon>
        <taxon>Bacillati</taxon>
        <taxon>Bacillota</taxon>
        <taxon>Clostridia</taxon>
        <taxon>Thermosediminibacterales</taxon>
        <taxon>Tepidanaerobacteraceae</taxon>
        <taxon>Tepidanaerobacter</taxon>
    </lineage>
</organism>
<dbReference type="AlphaFoldDB" id="L0S6V7"/>
<accession>L0S6V7</accession>
<dbReference type="EMBL" id="HF563609">
    <property type="protein sequence ID" value="CCP27583.1"/>
    <property type="molecule type" value="Genomic_DNA"/>
</dbReference>
<feature type="chain" id="PRO_5003948007" evidence="6">
    <location>
        <begin position="25"/>
        <end position="489"/>
    </location>
</feature>
<comment type="subcellular location">
    <subcellularLocation>
        <location evidence="1">Cell membrane</location>
        <topology evidence="1">Single-pass membrane protein</topology>
    </subcellularLocation>
</comment>
<evidence type="ECO:0000313" key="9">
    <source>
        <dbReference type="Proteomes" id="UP000010802"/>
    </source>
</evidence>
<dbReference type="RefSeq" id="WP_015295959.1">
    <property type="nucleotide sequence ID" value="NC_019954.2"/>
</dbReference>
<dbReference type="InterPro" id="IPR018513">
    <property type="entry name" value="Cell_synthase_bac"/>
</dbReference>
<evidence type="ECO:0000259" key="7">
    <source>
        <dbReference type="PROSITE" id="PS51724"/>
    </source>
</evidence>
<dbReference type="Proteomes" id="UP000010802">
    <property type="component" value="Chromosome"/>
</dbReference>
<keyword evidence="5" id="KW-0472">Membrane</keyword>
<dbReference type="Pfam" id="PF05036">
    <property type="entry name" value="SPOR"/>
    <property type="match status" value="1"/>
</dbReference>
<gene>
    <name evidence="8" type="ordered locus">TEPIRE1_2711</name>
</gene>
<evidence type="ECO:0000256" key="1">
    <source>
        <dbReference type="ARBA" id="ARBA00004162"/>
    </source>
</evidence>
<evidence type="ECO:0000256" key="5">
    <source>
        <dbReference type="ARBA" id="ARBA00023136"/>
    </source>
</evidence>
<proteinExistence type="predicted"/>
<dbReference type="KEGG" id="tae:TepiRe1_2711"/>
<keyword evidence="3" id="KW-0812">Transmembrane</keyword>
<evidence type="ECO:0000256" key="3">
    <source>
        <dbReference type="ARBA" id="ARBA00022692"/>
    </source>
</evidence>
<keyword evidence="9" id="KW-1185">Reference proteome</keyword>
<evidence type="ECO:0000256" key="6">
    <source>
        <dbReference type="SAM" id="SignalP"/>
    </source>
</evidence>
<dbReference type="PANTHER" id="PTHR39083:SF1">
    <property type="entry name" value="CYCLIC DI-GMP-BINDING PROTEIN"/>
    <property type="match status" value="1"/>
</dbReference>
<dbReference type="PATRIC" id="fig|1209989.3.peg.3107"/>
<feature type="domain" description="SPOR" evidence="7">
    <location>
        <begin position="26"/>
        <end position="100"/>
    </location>
</feature>
<dbReference type="Gene3D" id="2.60.120.260">
    <property type="entry name" value="Galactose-binding domain-like"/>
    <property type="match status" value="1"/>
</dbReference>
<dbReference type="eggNOG" id="ENOG502Z7S8">
    <property type="taxonomic scope" value="Bacteria"/>
</dbReference>
<dbReference type="InterPro" id="IPR007730">
    <property type="entry name" value="SPOR-like_dom"/>
</dbReference>
<name>L0S6V7_TEPAE</name>
<protein>
    <submittedName>
        <fullName evidence="8">Sporulation domain-containing protein</fullName>
    </submittedName>
</protein>